<dbReference type="Pfam" id="PF20376">
    <property type="entry name" value="DUF6671"/>
    <property type="match status" value="1"/>
</dbReference>
<evidence type="ECO:0000313" key="3">
    <source>
        <dbReference type="Proteomes" id="UP001501169"/>
    </source>
</evidence>
<protein>
    <recommendedName>
        <fullName evidence="1">DUF6671 domain-containing protein</fullName>
    </recommendedName>
</protein>
<sequence length="265" mass="29008">MMRRVAVLTRHNKGRLISQALLELGWQLTELDSFDTDSLGSFAGERPRFMSPDECALRKAAIAAELSGYDTGIGSEGSFAPGPYGIGTFNLELICCVNISAGWAVTGRFYGPTNVQQWTISNNEALDQALASVPEGQKLLVQQHRYIRKGLSPAEARQQAGSLLINGGEFILGFDLRAHCCPERQQHIRLAAADLVQRIKHQCARCSTPGFWPDKPISGLPCEECGTPSTLTQARQACCQRCGYTETYGSEQRYAAALYCQVCNP</sequence>
<evidence type="ECO:0000259" key="1">
    <source>
        <dbReference type="Pfam" id="PF20376"/>
    </source>
</evidence>
<dbReference type="EMBL" id="BAAAEO010000002">
    <property type="protein sequence ID" value="GAA0546117.1"/>
    <property type="molecule type" value="Genomic_DNA"/>
</dbReference>
<feature type="domain" description="DUF6671" evidence="1">
    <location>
        <begin position="61"/>
        <end position="265"/>
    </location>
</feature>
<dbReference type="Proteomes" id="UP001501169">
    <property type="component" value="Unassembled WGS sequence"/>
</dbReference>
<accession>A0ABN1DKP4</accession>
<dbReference type="InterPro" id="IPR046612">
    <property type="entry name" value="DUF6671"/>
</dbReference>
<reference evidence="2 3" key="1">
    <citation type="journal article" date="2019" name="Int. J. Syst. Evol. Microbiol.">
        <title>The Global Catalogue of Microorganisms (GCM) 10K type strain sequencing project: providing services to taxonomists for standard genome sequencing and annotation.</title>
        <authorList>
            <consortium name="The Broad Institute Genomics Platform"/>
            <consortium name="The Broad Institute Genome Sequencing Center for Infectious Disease"/>
            <person name="Wu L."/>
            <person name="Ma J."/>
        </authorList>
    </citation>
    <scope>NUCLEOTIDE SEQUENCE [LARGE SCALE GENOMIC DNA]</scope>
    <source>
        <strain evidence="2 3">JCM 14331</strain>
    </source>
</reference>
<comment type="caution">
    <text evidence="2">The sequence shown here is derived from an EMBL/GenBank/DDBJ whole genome shotgun (WGS) entry which is preliminary data.</text>
</comment>
<evidence type="ECO:0000313" key="2">
    <source>
        <dbReference type="EMBL" id="GAA0546117.1"/>
    </source>
</evidence>
<gene>
    <name evidence="2" type="ORF">GCM10009098_12140</name>
</gene>
<proteinExistence type="predicted"/>
<name>A0ABN1DKP4_9GAMM</name>
<organism evidence="2 3">
    <name type="scientific">Rheinheimera aquimaris</name>
    <dbReference type="NCBI Taxonomy" id="412437"/>
    <lineage>
        <taxon>Bacteria</taxon>
        <taxon>Pseudomonadati</taxon>
        <taxon>Pseudomonadota</taxon>
        <taxon>Gammaproteobacteria</taxon>
        <taxon>Chromatiales</taxon>
        <taxon>Chromatiaceae</taxon>
        <taxon>Rheinheimera</taxon>
    </lineage>
</organism>
<keyword evidence="3" id="KW-1185">Reference proteome</keyword>